<dbReference type="RefSeq" id="XP_001883388.1">
    <property type="nucleotide sequence ID" value="XM_001883353.1"/>
</dbReference>
<feature type="compositionally biased region" description="Basic and acidic residues" evidence="1">
    <location>
        <begin position="138"/>
        <end position="147"/>
    </location>
</feature>
<evidence type="ECO:0000256" key="1">
    <source>
        <dbReference type="SAM" id="MobiDB-lite"/>
    </source>
</evidence>
<dbReference type="Proteomes" id="UP000001194">
    <property type="component" value="Unassembled WGS sequence"/>
</dbReference>
<protein>
    <submittedName>
        <fullName evidence="2">Predicted protein</fullName>
    </submittedName>
</protein>
<sequence length="827" mass="93040">MFGGVCGEMFGGMFGGYIGPASPVRKTRRPPITYPRRPPTSTPAHTDDDSNNPGLPCHKTMETTWQMCHVVQTVTTHAVFAVQVVQVSAYERALHPQTNDERPGHDDPAHECKRPPTNEDDRPQTNLSKRAQRAGVKGHVEDSHNERVGMQAPRPKNPPCIIPHNVDFHQRTSPRRPTLPMLSKSWGEVAIPLIFRSSQGRTAVSIDTRTALARFIGHLWRHTLLQPKIGYNHAGTPVATCCNQVATLDGTKIVTKNSLVAPNYNGNFDRNVHNKLEPVVVAADDVLNVEENQGRLKMDHASPLPTVLKVDRASDYGAEIHWSDRRRQNLSLPISKLPSEILSSIFFLGVFFMDSPCPAAVATRLSQVSHSWRMVALGCSSLWGRVIDFARAAPEWTEELLRRVGESPIDLNLQSESLKNETLARALQHLRQARIFSLFRWPSSSDVDSILTTYLAQQAPHVEQFILRFMGARATSFLLPSNFGECLPSLRLLELQGCNVDFRLPLFQRLEILFVYDIKDHRAPTAAKWLDILANMPLLARVWIASATSDVHENILSTAHLPNLKKLSLSSSLLVSAAIICNLIHPDTTNVALFCTDATSGVDLERLFVKLSRHMSLSNSRSHNPSIDVTIKGMCISVRNWWGYGCLAEGRVSIALNHMSDMTRHPLIAAIIAAFGSIFQEATSLEFEMGLDLTVSDSEESLLLDLLRKFERVELLSFPFDWRIFAVLQRTHRPLTVSPFDVSKAEAERDIRILFPLLRKLRFWSIFDVDCTQVFQNLIPILRHRSSIGASITTLYREDFKFDVQQTRLLKELGLQVYNYMDDENEV</sequence>
<feature type="compositionally biased region" description="Basic and acidic residues" evidence="1">
    <location>
        <begin position="96"/>
        <end position="123"/>
    </location>
</feature>
<gene>
    <name evidence="2" type="ORF">LACBIDRAFT_294745</name>
</gene>
<dbReference type="Gene3D" id="1.20.1280.50">
    <property type="match status" value="1"/>
</dbReference>
<reference evidence="2 3" key="1">
    <citation type="journal article" date="2008" name="Nature">
        <title>The genome of Laccaria bicolor provides insights into mycorrhizal symbiosis.</title>
        <authorList>
            <person name="Martin F."/>
            <person name="Aerts A."/>
            <person name="Ahren D."/>
            <person name="Brun A."/>
            <person name="Danchin E.G.J."/>
            <person name="Duchaussoy F."/>
            <person name="Gibon J."/>
            <person name="Kohler A."/>
            <person name="Lindquist E."/>
            <person name="Pereda V."/>
            <person name="Salamov A."/>
            <person name="Shapiro H.J."/>
            <person name="Wuyts J."/>
            <person name="Blaudez D."/>
            <person name="Buee M."/>
            <person name="Brokstein P."/>
            <person name="Canbaeck B."/>
            <person name="Cohen D."/>
            <person name="Courty P.E."/>
            <person name="Coutinho P.M."/>
            <person name="Delaruelle C."/>
            <person name="Detter J.C."/>
            <person name="Deveau A."/>
            <person name="DiFazio S."/>
            <person name="Duplessis S."/>
            <person name="Fraissinet-Tachet L."/>
            <person name="Lucic E."/>
            <person name="Frey-Klett P."/>
            <person name="Fourrey C."/>
            <person name="Feussner I."/>
            <person name="Gay G."/>
            <person name="Grimwood J."/>
            <person name="Hoegger P.J."/>
            <person name="Jain P."/>
            <person name="Kilaru S."/>
            <person name="Labbe J."/>
            <person name="Lin Y.C."/>
            <person name="Legue V."/>
            <person name="Le Tacon F."/>
            <person name="Marmeisse R."/>
            <person name="Melayah D."/>
            <person name="Montanini B."/>
            <person name="Muratet M."/>
            <person name="Nehls U."/>
            <person name="Niculita-Hirzel H."/>
            <person name="Oudot-Le Secq M.P."/>
            <person name="Peter M."/>
            <person name="Quesneville H."/>
            <person name="Rajashekar B."/>
            <person name="Reich M."/>
            <person name="Rouhier N."/>
            <person name="Schmutz J."/>
            <person name="Yin T."/>
            <person name="Chalot M."/>
            <person name="Henrissat B."/>
            <person name="Kuees U."/>
            <person name="Lucas S."/>
            <person name="Van de Peer Y."/>
            <person name="Podila G.K."/>
            <person name="Polle A."/>
            <person name="Pukkila P.J."/>
            <person name="Richardson P.M."/>
            <person name="Rouze P."/>
            <person name="Sanders I.R."/>
            <person name="Stajich J.E."/>
            <person name="Tunlid A."/>
            <person name="Tuskan G."/>
            <person name="Grigoriev I.V."/>
        </authorList>
    </citation>
    <scope>NUCLEOTIDE SEQUENCE [LARGE SCALE GENOMIC DNA]</scope>
    <source>
        <strain evidence="3">S238N-H82 / ATCC MYA-4686</strain>
    </source>
</reference>
<proteinExistence type="predicted"/>
<dbReference type="OrthoDB" id="3126596at2759"/>
<feature type="compositionally biased region" description="Pro residues" evidence="1">
    <location>
        <begin position="32"/>
        <end position="41"/>
    </location>
</feature>
<organism evidence="3">
    <name type="scientific">Laccaria bicolor (strain S238N-H82 / ATCC MYA-4686)</name>
    <name type="common">Bicoloured deceiver</name>
    <name type="synonym">Laccaria laccata var. bicolor</name>
    <dbReference type="NCBI Taxonomy" id="486041"/>
    <lineage>
        <taxon>Eukaryota</taxon>
        <taxon>Fungi</taxon>
        <taxon>Dikarya</taxon>
        <taxon>Basidiomycota</taxon>
        <taxon>Agaricomycotina</taxon>
        <taxon>Agaricomycetes</taxon>
        <taxon>Agaricomycetidae</taxon>
        <taxon>Agaricales</taxon>
        <taxon>Agaricineae</taxon>
        <taxon>Hydnangiaceae</taxon>
        <taxon>Laccaria</taxon>
    </lineage>
</organism>
<dbReference type="AlphaFoldDB" id="B0DHG5"/>
<evidence type="ECO:0000313" key="3">
    <source>
        <dbReference type="Proteomes" id="UP000001194"/>
    </source>
</evidence>
<dbReference type="EMBL" id="DS547110">
    <property type="protein sequence ID" value="EDR06100.1"/>
    <property type="molecule type" value="Genomic_DNA"/>
</dbReference>
<keyword evidence="3" id="KW-1185">Reference proteome</keyword>
<accession>B0DHG5</accession>
<evidence type="ECO:0000313" key="2">
    <source>
        <dbReference type="EMBL" id="EDR06100.1"/>
    </source>
</evidence>
<dbReference type="HOGENOM" id="CLU_342572_0_0_1"/>
<dbReference type="SUPFAM" id="SSF52047">
    <property type="entry name" value="RNI-like"/>
    <property type="match status" value="1"/>
</dbReference>
<feature type="region of interest" description="Disordered" evidence="1">
    <location>
        <begin position="17"/>
        <end position="57"/>
    </location>
</feature>
<dbReference type="GeneID" id="6078869"/>
<feature type="region of interest" description="Disordered" evidence="1">
    <location>
        <begin position="96"/>
        <end position="159"/>
    </location>
</feature>
<dbReference type="InParanoid" id="B0DHG5"/>
<name>B0DHG5_LACBS</name>
<dbReference type="KEGG" id="lbc:LACBIDRAFT_294745"/>